<dbReference type="EMBL" id="CP016027">
    <property type="protein sequence ID" value="ANJ66950.1"/>
    <property type="molecule type" value="Genomic_DNA"/>
</dbReference>
<evidence type="ECO:0000256" key="2">
    <source>
        <dbReference type="ARBA" id="ARBA00011081"/>
    </source>
</evidence>
<dbReference type="InterPro" id="IPR020826">
    <property type="entry name" value="Transketolase_BS"/>
</dbReference>
<evidence type="ECO:0000256" key="4">
    <source>
        <dbReference type="ARBA" id="ARBA00022679"/>
    </source>
</evidence>
<dbReference type="OrthoDB" id="9803371at2"/>
<dbReference type="PANTHER" id="PTHR43322:SF5">
    <property type="entry name" value="1-DEOXY-D-XYLULOSE-5-PHOSPHATE SYNTHASE, CHLOROPLASTIC"/>
    <property type="match status" value="1"/>
</dbReference>
<sequence length="642" mass="69055">MSPRIPDSTDADLLSLIELPADLRRLPKRQLAQLANELRTQLIESVAKTGGHLAANLGVIELTIALHYVFDTPNDRLIWDVGHQAYGHKMLTGRRAAMTRLRMRDGPSGFTRRSESAFDAFGAGHSSTSISAALGMAVAAGLQHESRRSVAIIGDGALTAGQAFEALNHAGELQSDLLVVLNDNEMSISRNVGALTEHLTRLRSNPMINKLRQGGHTLLAHGGPLGELLNTTRVGLRDGVKHLLGVTSLFEELGFQYFGPIDGHDLGTLVDTLQNLREQTGPRLLHVVTQKGRGFNAAERDPVRYHGVGRFDPKIEPQPAASGPSAKTWTNAFSQWLADQDDNEKLVVITPAMIEGSGLAEFGRRHPDRCFDVGIAEQHAVTFAGGLAAEGLRPLVAIYSTFLQRAWDQVIHDIALQNLPVLFAVDRAGLVGPDGATHAGSFDLAFGQAIPNLMLAVPADERELRTALDLGTELDAPVLVRYPRGDCPADLGGEPPTTPFGLRVRRAAETPADSLLVVALGTKVATALNASENLPVTMVDLRWAKPIDWAALAPLIENHAGWMIVEEGSKLGGIGATLIATATERGLFKPVMHLALPDVFIEHGTRNECLADGGLDVGSLNSRMCDFLRRILPARQPCNATP</sequence>
<keyword evidence="7 10" id="KW-0784">Thiamine biosynthesis</keyword>
<feature type="binding site" evidence="10">
    <location>
        <position position="377"/>
    </location>
    <ligand>
        <name>thiamine diphosphate</name>
        <dbReference type="ChEBI" id="CHEBI:58937"/>
    </ligand>
</feature>
<evidence type="ECO:0000256" key="6">
    <source>
        <dbReference type="ARBA" id="ARBA00022842"/>
    </source>
</evidence>
<feature type="binding site" evidence="10">
    <location>
        <position position="295"/>
    </location>
    <ligand>
        <name>thiamine diphosphate</name>
        <dbReference type="ChEBI" id="CHEBI:58937"/>
    </ligand>
</feature>
<comment type="function">
    <text evidence="10">Catalyzes the acyloin condensation reaction between C atoms 2 and 3 of pyruvate and glyceraldehyde 3-phosphate to yield 1-deoxy-D-xylulose-5-phosphate (DXP).</text>
</comment>
<dbReference type="NCBIfam" id="TIGR00204">
    <property type="entry name" value="dxs"/>
    <property type="match status" value="1"/>
</dbReference>
<dbReference type="CDD" id="cd02007">
    <property type="entry name" value="TPP_DXS"/>
    <property type="match status" value="1"/>
</dbReference>
<name>A0A191ZGG8_9GAMM</name>
<dbReference type="PROSITE" id="PS00801">
    <property type="entry name" value="TRANSKETOLASE_1"/>
    <property type="match status" value="1"/>
</dbReference>
<comment type="cofactor">
    <cofactor evidence="10">
        <name>Mg(2+)</name>
        <dbReference type="ChEBI" id="CHEBI:18420"/>
    </cofactor>
    <text evidence="10">Binds 1 Mg(2+) ion per subunit.</text>
</comment>
<dbReference type="InterPro" id="IPR029061">
    <property type="entry name" value="THDP-binding"/>
</dbReference>
<evidence type="ECO:0000256" key="9">
    <source>
        <dbReference type="ARBA" id="ARBA00023229"/>
    </source>
</evidence>
<evidence type="ECO:0000256" key="1">
    <source>
        <dbReference type="ARBA" id="ARBA00004980"/>
    </source>
</evidence>
<dbReference type="GO" id="GO:0019288">
    <property type="term" value="P:isopentenyl diphosphate biosynthetic process, methylerythritol 4-phosphate pathway"/>
    <property type="evidence" value="ECO:0007669"/>
    <property type="project" value="TreeGrafter"/>
</dbReference>
<dbReference type="KEGG" id="haz:A9404_05765"/>
<dbReference type="Gene3D" id="3.40.50.970">
    <property type="match status" value="2"/>
</dbReference>
<keyword evidence="8 10" id="KW-0786">Thiamine pyrophosphate</keyword>
<protein>
    <recommendedName>
        <fullName evidence="10">1-deoxy-D-xylulose-5-phosphate synthase</fullName>
        <ecNumber evidence="10">2.2.1.7</ecNumber>
    </recommendedName>
    <alternativeName>
        <fullName evidence="10">1-deoxyxylulose-5-phosphate synthase</fullName>
        <shortName evidence="10">DXP synthase</shortName>
        <shortName evidence="10">DXPS</shortName>
    </alternativeName>
</protein>
<evidence type="ECO:0000259" key="11">
    <source>
        <dbReference type="SMART" id="SM00861"/>
    </source>
</evidence>
<dbReference type="InterPro" id="IPR005475">
    <property type="entry name" value="Transketolase-like_Pyr-bd"/>
</dbReference>
<dbReference type="SUPFAM" id="SSF52518">
    <property type="entry name" value="Thiamin diphosphate-binding fold (THDP-binding)"/>
    <property type="match status" value="1"/>
</dbReference>
<dbReference type="RefSeq" id="WP_066099312.1">
    <property type="nucleotide sequence ID" value="NZ_CP016027.1"/>
</dbReference>
<dbReference type="Pfam" id="PF02780">
    <property type="entry name" value="Transketolase_C"/>
    <property type="match status" value="1"/>
</dbReference>
<keyword evidence="6 10" id="KW-0460">Magnesium</keyword>
<feature type="binding site" evidence="10">
    <location>
        <position position="184"/>
    </location>
    <ligand>
        <name>Mg(2+)</name>
        <dbReference type="ChEBI" id="CHEBI:18420"/>
    </ligand>
</feature>
<comment type="similarity">
    <text evidence="2 10">Belongs to the transketolase family. DXPS subfamily.</text>
</comment>
<dbReference type="CDD" id="cd07033">
    <property type="entry name" value="TPP_PYR_DXS_TK_like"/>
    <property type="match status" value="1"/>
</dbReference>
<feature type="binding site" evidence="10">
    <location>
        <position position="184"/>
    </location>
    <ligand>
        <name>thiamine diphosphate</name>
        <dbReference type="ChEBI" id="CHEBI:58937"/>
    </ligand>
</feature>
<proteinExistence type="inferred from homology"/>
<evidence type="ECO:0000313" key="12">
    <source>
        <dbReference type="EMBL" id="ANJ66950.1"/>
    </source>
</evidence>
<dbReference type="SMART" id="SM00861">
    <property type="entry name" value="Transket_pyr"/>
    <property type="match status" value="1"/>
</dbReference>
<keyword evidence="5 10" id="KW-0479">Metal-binding</keyword>
<evidence type="ECO:0000256" key="3">
    <source>
        <dbReference type="ARBA" id="ARBA00011738"/>
    </source>
</evidence>
<feature type="binding site" evidence="10">
    <location>
        <begin position="124"/>
        <end position="126"/>
    </location>
    <ligand>
        <name>thiamine diphosphate</name>
        <dbReference type="ChEBI" id="CHEBI:58937"/>
    </ligand>
</feature>
<feature type="binding site" evidence="10">
    <location>
        <begin position="156"/>
        <end position="157"/>
    </location>
    <ligand>
        <name>thiamine diphosphate</name>
        <dbReference type="ChEBI" id="CHEBI:58937"/>
    </ligand>
</feature>
<comment type="cofactor">
    <cofactor evidence="10">
        <name>thiamine diphosphate</name>
        <dbReference type="ChEBI" id="CHEBI:58937"/>
    </cofactor>
    <text evidence="10">Binds 1 thiamine pyrophosphate per subunit.</text>
</comment>
<feature type="binding site" evidence="10">
    <location>
        <position position="83"/>
    </location>
    <ligand>
        <name>thiamine diphosphate</name>
        <dbReference type="ChEBI" id="CHEBI:58937"/>
    </ligand>
</feature>
<gene>
    <name evidence="10" type="primary">dxs</name>
    <name evidence="12" type="ORF">A9404_05765</name>
</gene>
<dbReference type="SUPFAM" id="SSF52922">
    <property type="entry name" value="TK C-terminal domain-like"/>
    <property type="match status" value="1"/>
</dbReference>
<dbReference type="NCBIfam" id="NF003933">
    <property type="entry name" value="PRK05444.2-2"/>
    <property type="match status" value="1"/>
</dbReference>
<dbReference type="GO" id="GO:0008661">
    <property type="term" value="F:1-deoxy-D-xylulose-5-phosphate synthase activity"/>
    <property type="evidence" value="ECO:0007669"/>
    <property type="project" value="UniProtKB-UniRule"/>
</dbReference>
<dbReference type="AlphaFoldDB" id="A0A191ZGG8"/>
<dbReference type="InterPro" id="IPR005477">
    <property type="entry name" value="Dxylulose-5-P_synthase"/>
</dbReference>
<dbReference type="PANTHER" id="PTHR43322">
    <property type="entry name" value="1-D-DEOXYXYLULOSE 5-PHOSPHATE SYNTHASE-RELATED"/>
    <property type="match status" value="1"/>
</dbReference>
<dbReference type="GO" id="GO:0005829">
    <property type="term" value="C:cytosol"/>
    <property type="evidence" value="ECO:0007669"/>
    <property type="project" value="TreeGrafter"/>
</dbReference>
<dbReference type="UniPathway" id="UPA00064">
    <property type="reaction ID" value="UER00091"/>
</dbReference>
<keyword evidence="4 10" id="KW-0808">Transferase</keyword>
<feature type="domain" description="Transketolase-like pyrimidine-binding" evidence="11">
    <location>
        <begin position="327"/>
        <end position="489"/>
    </location>
</feature>
<dbReference type="GO" id="GO:0000287">
    <property type="term" value="F:magnesium ion binding"/>
    <property type="evidence" value="ECO:0007669"/>
    <property type="project" value="UniProtKB-UniRule"/>
</dbReference>
<dbReference type="PROSITE" id="PS00802">
    <property type="entry name" value="TRANSKETOLASE_2"/>
    <property type="match status" value="1"/>
</dbReference>
<comment type="pathway">
    <text evidence="1 10">Metabolic intermediate biosynthesis; 1-deoxy-D-xylulose 5-phosphate biosynthesis; 1-deoxy-D-xylulose 5-phosphate from D-glyceraldehyde 3-phosphate and pyruvate: step 1/1.</text>
</comment>
<keyword evidence="9 10" id="KW-0414">Isoprene biosynthesis</keyword>
<comment type="subunit">
    <text evidence="3 10">Homodimer.</text>
</comment>
<dbReference type="EC" id="2.2.1.7" evidence="10"/>
<dbReference type="HAMAP" id="MF_00315">
    <property type="entry name" value="DXP_synth"/>
    <property type="match status" value="1"/>
</dbReference>
<organism evidence="12 13">
    <name type="scientific">Halothiobacillus diazotrophicus</name>
    <dbReference type="NCBI Taxonomy" id="1860122"/>
    <lineage>
        <taxon>Bacteria</taxon>
        <taxon>Pseudomonadati</taxon>
        <taxon>Pseudomonadota</taxon>
        <taxon>Gammaproteobacteria</taxon>
        <taxon>Chromatiales</taxon>
        <taxon>Halothiobacillaceae</taxon>
        <taxon>Halothiobacillus</taxon>
    </lineage>
</organism>
<dbReference type="STRING" id="1860122.A9404_05765"/>
<evidence type="ECO:0000256" key="7">
    <source>
        <dbReference type="ARBA" id="ARBA00022977"/>
    </source>
</evidence>
<dbReference type="GO" id="GO:0009228">
    <property type="term" value="P:thiamine biosynthetic process"/>
    <property type="evidence" value="ECO:0007669"/>
    <property type="project" value="UniProtKB-UniRule"/>
</dbReference>
<comment type="catalytic activity">
    <reaction evidence="10">
        <text>D-glyceraldehyde 3-phosphate + pyruvate + H(+) = 1-deoxy-D-xylulose 5-phosphate + CO2</text>
        <dbReference type="Rhea" id="RHEA:12605"/>
        <dbReference type="ChEBI" id="CHEBI:15361"/>
        <dbReference type="ChEBI" id="CHEBI:15378"/>
        <dbReference type="ChEBI" id="CHEBI:16526"/>
        <dbReference type="ChEBI" id="CHEBI:57792"/>
        <dbReference type="ChEBI" id="CHEBI:59776"/>
        <dbReference type="EC" id="2.2.1.7"/>
    </reaction>
</comment>
<dbReference type="InterPro" id="IPR033248">
    <property type="entry name" value="Transketolase_C"/>
</dbReference>
<dbReference type="GO" id="GO:0016114">
    <property type="term" value="P:terpenoid biosynthetic process"/>
    <property type="evidence" value="ECO:0007669"/>
    <property type="project" value="UniProtKB-UniRule"/>
</dbReference>
<reference evidence="12 13" key="1">
    <citation type="submission" date="2016-06" db="EMBL/GenBank/DDBJ databases">
        <title>Insight into the functional genes involving in sulfur oxidation in Pearl River water.</title>
        <authorList>
            <person name="Luo J."/>
            <person name="Tan X."/>
            <person name="Lin W."/>
        </authorList>
    </citation>
    <scope>NUCLEOTIDE SEQUENCE [LARGE SCALE GENOMIC DNA]</scope>
    <source>
        <strain evidence="12 13">LS2</strain>
    </source>
</reference>
<dbReference type="InterPro" id="IPR049557">
    <property type="entry name" value="Transketolase_CS"/>
</dbReference>
<evidence type="ECO:0000256" key="8">
    <source>
        <dbReference type="ARBA" id="ARBA00023052"/>
    </source>
</evidence>
<evidence type="ECO:0000256" key="5">
    <source>
        <dbReference type="ARBA" id="ARBA00022723"/>
    </source>
</evidence>
<dbReference type="Gene3D" id="3.40.50.920">
    <property type="match status" value="1"/>
</dbReference>
<accession>A0A191ZGG8</accession>
<dbReference type="Pfam" id="PF13292">
    <property type="entry name" value="DXP_synthase_N"/>
    <property type="match status" value="1"/>
</dbReference>
<evidence type="ECO:0000256" key="10">
    <source>
        <dbReference type="HAMAP-Rule" id="MF_00315"/>
    </source>
</evidence>
<dbReference type="Proteomes" id="UP000078596">
    <property type="component" value="Chromosome"/>
</dbReference>
<evidence type="ECO:0000313" key="13">
    <source>
        <dbReference type="Proteomes" id="UP000078596"/>
    </source>
</evidence>
<keyword evidence="13" id="KW-1185">Reference proteome</keyword>
<dbReference type="InterPro" id="IPR009014">
    <property type="entry name" value="Transketo_C/PFOR_II"/>
</dbReference>
<feature type="binding site" evidence="10">
    <location>
        <position position="155"/>
    </location>
    <ligand>
        <name>Mg(2+)</name>
        <dbReference type="ChEBI" id="CHEBI:18420"/>
    </ligand>
</feature>
<dbReference type="GO" id="GO:0030976">
    <property type="term" value="F:thiamine pyrophosphate binding"/>
    <property type="evidence" value="ECO:0007669"/>
    <property type="project" value="UniProtKB-UniRule"/>
</dbReference>
<dbReference type="Pfam" id="PF02779">
    <property type="entry name" value="Transket_pyr"/>
    <property type="match status" value="1"/>
</dbReference>